<feature type="domain" description="Ig-like" evidence="11">
    <location>
        <begin position="304"/>
        <end position="431"/>
    </location>
</feature>
<feature type="transmembrane region" description="Helical" evidence="10">
    <location>
        <begin position="595"/>
        <end position="618"/>
    </location>
</feature>
<dbReference type="GO" id="GO:0016020">
    <property type="term" value="C:membrane"/>
    <property type="evidence" value="ECO:0007669"/>
    <property type="project" value="UniProtKB-SubCell"/>
</dbReference>
<evidence type="ECO:0000256" key="10">
    <source>
        <dbReference type="SAM" id="Phobius"/>
    </source>
</evidence>
<feature type="region of interest" description="Disordered" evidence="9">
    <location>
        <begin position="678"/>
        <end position="727"/>
    </location>
</feature>
<evidence type="ECO:0000256" key="7">
    <source>
        <dbReference type="ARBA" id="ARBA00023157"/>
    </source>
</evidence>
<dbReference type="CDD" id="cd00096">
    <property type="entry name" value="Ig"/>
    <property type="match status" value="1"/>
</dbReference>
<dbReference type="SMART" id="SM00409">
    <property type="entry name" value="IG"/>
    <property type="match status" value="4"/>
</dbReference>
<reference evidence="12 13" key="1">
    <citation type="submission" date="2021-06" db="EMBL/GenBank/DDBJ databases">
        <authorList>
            <person name="Palmer J.M."/>
        </authorList>
    </citation>
    <scope>NUCLEOTIDE SEQUENCE [LARGE SCALE GENOMIC DNA]</scope>
    <source>
        <strain evidence="12 13">MEX-2019</strain>
        <tissue evidence="12">Muscle</tissue>
    </source>
</reference>
<accession>A0AAV9RIL8</accession>
<dbReference type="InterPro" id="IPR013783">
    <property type="entry name" value="Ig-like_fold"/>
</dbReference>
<dbReference type="InterPro" id="IPR003598">
    <property type="entry name" value="Ig_sub2"/>
</dbReference>
<dbReference type="FunFam" id="2.60.40.10:FF:000191">
    <property type="entry name" value="Immunoglobulin superfamily member 3"/>
    <property type="match status" value="1"/>
</dbReference>
<dbReference type="PANTHER" id="PTHR12207">
    <property type="entry name" value="V-SET AND TRANSMEMBRANE DOMAIN-CONTAINING PROTEIN"/>
    <property type="match status" value="1"/>
</dbReference>
<dbReference type="Pfam" id="PF07686">
    <property type="entry name" value="V-set"/>
    <property type="match status" value="1"/>
</dbReference>
<feature type="compositionally biased region" description="Basic and acidic residues" evidence="9">
    <location>
        <begin position="701"/>
        <end position="727"/>
    </location>
</feature>
<keyword evidence="2 10" id="KW-0812">Transmembrane</keyword>
<evidence type="ECO:0000256" key="1">
    <source>
        <dbReference type="ARBA" id="ARBA00004167"/>
    </source>
</evidence>
<dbReference type="Proteomes" id="UP001311232">
    <property type="component" value="Unassembled WGS sequence"/>
</dbReference>
<dbReference type="SMART" id="SM00408">
    <property type="entry name" value="IGc2"/>
    <property type="match status" value="3"/>
</dbReference>
<dbReference type="AlphaFoldDB" id="A0AAV9RIL8"/>
<gene>
    <name evidence="12" type="ORF">CRENBAI_020284</name>
</gene>
<dbReference type="InterPro" id="IPR051102">
    <property type="entry name" value="IgSF_V-set/TM_domain"/>
</dbReference>
<name>A0AAV9RIL8_9TELE</name>
<comment type="caution">
    <text evidence="12">The sequence shown here is derived from an EMBL/GenBank/DDBJ whole genome shotgun (WGS) entry which is preliminary data.</text>
</comment>
<dbReference type="FunFam" id="2.60.40.10:FF:002665">
    <property type="entry name" value="Immunoglobulin superfamily, member 8"/>
    <property type="match status" value="1"/>
</dbReference>
<evidence type="ECO:0000256" key="2">
    <source>
        <dbReference type="ARBA" id="ARBA00022692"/>
    </source>
</evidence>
<dbReference type="EMBL" id="JAHHUM010001782">
    <property type="protein sequence ID" value="KAK5608791.1"/>
    <property type="molecule type" value="Genomic_DNA"/>
</dbReference>
<evidence type="ECO:0000259" key="11">
    <source>
        <dbReference type="PROSITE" id="PS50835"/>
    </source>
</evidence>
<comment type="subcellular location">
    <subcellularLocation>
        <location evidence="1">Membrane</location>
        <topology evidence="1">Single-pass membrane protein</topology>
    </subcellularLocation>
</comment>
<keyword evidence="7" id="KW-1015">Disulfide bond</keyword>
<feature type="domain" description="Ig-like" evidence="11">
    <location>
        <begin position="449"/>
        <end position="562"/>
    </location>
</feature>
<sequence>MRTTMAPDMKTALFVFMHWVFQYGMCRDVTLPSGPLFRVAGFRLSLPCHVSGYEGSRIQEFEWYLYRDDAGGRQMGVVSTRDKGFPYTPFQARVRNGEVRVERDSGDTVRLVIQRLRPEDQGKYECYTPSTDSTYQGNYSGSVAVKVIPDSLQISYTRSLTSQPVSEGAELTLTCSSSIQSEQLTHLSIMFGKRGGGERSDSRAGGEVSTIREIISIDKLLGVVPGRFYKKRYDDGEITLEKRNGEGGQGLFVMKMKAVQPSDAGSYFCEASQWIRDPDRTWQRIAQRTLDIGNLTVQQLAESLRVASSPRGEVTLQVGSPLILTCEVLGLESEVNSGLLVQWMKRGPVSSDVVGTVGVEVEVARMSPDSIVSWGDDLSRATGGSLEKVSEGKYSLKLFSARPADSGVYRCVVSVYAGRKNPSPSMPATLTQRSEGVAVNLKTKDVLVSAVARLSRGPLLKRGSTITLICNTTVTTTGPVQVQVQWLRWPIPEPVITRNLGGVPLDLEAVTQPKPIATLMYNGVANINHSEISIDRLSANSYRLRIHMATVEDQGLYGCHAEVWGQDLHGGWYDTGARAVSNLVTVYLYARAADLLLIPLVVGVSSALFVGIVIIATIKENYGFMTGSCRTRIEASPAPRNYPHTSITTCYTHDQVIPLTSKYCKETEHDRIEEAEAHGQSIFMDKQRAESDPHGGCSENLLDRVRDPKEREEGEREKEDKKIWGRV</sequence>
<dbReference type="SUPFAM" id="SSF48726">
    <property type="entry name" value="Immunoglobulin"/>
    <property type="match status" value="4"/>
</dbReference>
<feature type="domain" description="Ig-like" evidence="11">
    <location>
        <begin position="7"/>
        <end position="144"/>
    </location>
</feature>
<dbReference type="InterPro" id="IPR013106">
    <property type="entry name" value="Ig_V-set"/>
</dbReference>
<keyword evidence="8" id="KW-0393">Immunoglobulin domain</keyword>
<evidence type="ECO:0000256" key="6">
    <source>
        <dbReference type="ARBA" id="ARBA00023136"/>
    </source>
</evidence>
<feature type="domain" description="Ig-like" evidence="11">
    <location>
        <begin position="149"/>
        <end position="291"/>
    </location>
</feature>
<evidence type="ECO:0000313" key="12">
    <source>
        <dbReference type="EMBL" id="KAK5608791.1"/>
    </source>
</evidence>
<proteinExistence type="predicted"/>
<dbReference type="PANTHER" id="PTHR12207:SF33">
    <property type="entry name" value="IMMUNOGLOBULIN SUPERFAMILY MEMBER 8 PRECURSOR"/>
    <property type="match status" value="1"/>
</dbReference>
<dbReference type="InterPro" id="IPR036179">
    <property type="entry name" value="Ig-like_dom_sf"/>
</dbReference>
<dbReference type="SMART" id="SM00406">
    <property type="entry name" value="IGv"/>
    <property type="match status" value="4"/>
</dbReference>
<organism evidence="12 13">
    <name type="scientific">Crenichthys baileyi</name>
    <name type="common">White River springfish</name>
    <dbReference type="NCBI Taxonomy" id="28760"/>
    <lineage>
        <taxon>Eukaryota</taxon>
        <taxon>Metazoa</taxon>
        <taxon>Chordata</taxon>
        <taxon>Craniata</taxon>
        <taxon>Vertebrata</taxon>
        <taxon>Euteleostomi</taxon>
        <taxon>Actinopterygii</taxon>
        <taxon>Neopterygii</taxon>
        <taxon>Teleostei</taxon>
        <taxon>Neoteleostei</taxon>
        <taxon>Acanthomorphata</taxon>
        <taxon>Ovalentaria</taxon>
        <taxon>Atherinomorphae</taxon>
        <taxon>Cyprinodontiformes</taxon>
        <taxon>Goodeidae</taxon>
        <taxon>Crenichthys</taxon>
    </lineage>
</organism>
<keyword evidence="5 10" id="KW-1133">Transmembrane helix</keyword>
<keyword evidence="3" id="KW-0732">Signal</keyword>
<evidence type="ECO:0000256" key="8">
    <source>
        <dbReference type="ARBA" id="ARBA00023319"/>
    </source>
</evidence>
<keyword evidence="4" id="KW-0677">Repeat</keyword>
<evidence type="ECO:0000313" key="13">
    <source>
        <dbReference type="Proteomes" id="UP001311232"/>
    </source>
</evidence>
<dbReference type="InterPro" id="IPR007110">
    <property type="entry name" value="Ig-like_dom"/>
</dbReference>
<evidence type="ECO:0000256" key="5">
    <source>
        <dbReference type="ARBA" id="ARBA00022989"/>
    </source>
</evidence>
<keyword evidence="6 10" id="KW-0472">Membrane</keyword>
<evidence type="ECO:0000256" key="9">
    <source>
        <dbReference type="SAM" id="MobiDB-lite"/>
    </source>
</evidence>
<keyword evidence="13" id="KW-1185">Reference proteome</keyword>
<evidence type="ECO:0000256" key="3">
    <source>
        <dbReference type="ARBA" id="ARBA00022729"/>
    </source>
</evidence>
<protein>
    <recommendedName>
        <fullName evidence="11">Ig-like domain-containing protein</fullName>
    </recommendedName>
</protein>
<evidence type="ECO:0000256" key="4">
    <source>
        <dbReference type="ARBA" id="ARBA00022737"/>
    </source>
</evidence>
<dbReference type="PROSITE" id="PS50835">
    <property type="entry name" value="IG_LIKE"/>
    <property type="match status" value="4"/>
</dbReference>
<dbReference type="Gene3D" id="2.60.40.10">
    <property type="entry name" value="Immunoglobulins"/>
    <property type="match status" value="4"/>
</dbReference>
<dbReference type="InterPro" id="IPR003599">
    <property type="entry name" value="Ig_sub"/>
</dbReference>